<sequence length="100" mass="11802">MQSKEMIAFLPAEWVDGEEKEIAVKIQVVDRPVQNILYNQSENNEKIHRFELKSPYELITAKLIRQLDKTDFSDNEESKDNEEKPNNYFSQLAKKMGIKR</sequence>
<proteinExistence type="predicted"/>
<comment type="caution">
    <text evidence="2">The sequence shown here is derived from an EMBL/GenBank/DDBJ whole genome shotgun (WGS) entry which is preliminary data.</text>
</comment>
<gene>
    <name evidence="2" type="ORF">M9Y10_035284</name>
</gene>
<feature type="region of interest" description="Disordered" evidence="1">
    <location>
        <begin position="70"/>
        <end position="100"/>
    </location>
</feature>
<protein>
    <submittedName>
        <fullName evidence="2">Uncharacterized protein</fullName>
    </submittedName>
</protein>
<dbReference type="Proteomes" id="UP001470230">
    <property type="component" value="Unassembled WGS sequence"/>
</dbReference>
<feature type="compositionally biased region" description="Basic and acidic residues" evidence="1">
    <location>
        <begin position="70"/>
        <end position="85"/>
    </location>
</feature>
<evidence type="ECO:0000256" key="1">
    <source>
        <dbReference type="SAM" id="MobiDB-lite"/>
    </source>
</evidence>
<evidence type="ECO:0000313" key="3">
    <source>
        <dbReference type="Proteomes" id="UP001470230"/>
    </source>
</evidence>
<keyword evidence="3" id="KW-1185">Reference proteome</keyword>
<organism evidence="2 3">
    <name type="scientific">Tritrichomonas musculus</name>
    <dbReference type="NCBI Taxonomy" id="1915356"/>
    <lineage>
        <taxon>Eukaryota</taxon>
        <taxon>Metamonada</taxon>
        <taxon>Parabasalia</taxon>
        <taxon>Tritrichomonadida</taxon>
        <taxon>Tritrichomonadidae</taxon>
        <taxon>Tritrichomonas</taxon>
    </lineage>
</organism>
<reference evidence="2 3" key="1">
    <citation type="submission" date="2024-04" db="EMBL/GenBank/DDBJ databases">
        <title>Tritrichomonas musculus Genome.</title>
        <authorList>
            <person name="Alves-Ferreira E."/>
            <person name="Grigg M."/>
            <person name="Lorenzi H."/>
            <person name="Galac M."/>
        </authorList>
    </citation>
    <scope>NUCLEOTIDE SEQUENCE [LARGE SCALE GENOMIC DNA]</scope>
    <source>
        <strain evidence="2 3">EAF2021</strain>
    </source>
</reference>
<name>A0ABR2KJB2_9EUKA</name>
<evidence type="ECO:0000313" key="2">
    <source>
        <dbReference type="EMBL" id="KAK8890507.1"/>
    </source>
</evidence>
<accession>A0ABR2KJB2</accession>
<dbReference type="EMBL" id="JAPFFF010000005">
    <property type="protein sequence ID" value="KAK8890507.1"/>
    <property type="molecule type" value="Genomic_DNA"/>
</dbReference>